<keyword evidence="1" id="KW-1133">Transmembrane helix</keyword>
<accession>A0A0N9UZ30</accession>
<dbReference type="AlphaFoldDB" id="A0A0N9UZ30"/>
<sequence>MRGDKQGKWRKLAFTIELWFAFLIVGSHVLIGLWGIVRPLF</sequence>
<gene>
    <name evidence="2" type="ORF">AN936_18435</name>
</gene>
<evidence type="ECO:0000313" key="2">
    <source>
        <dbReference type="EMBL" id="ALH82257.1"/>
    </source>
</evidence>
<dbReference type="KEGG" id="smag:AN936_18435"/>
<dbReference type="EMBL" id="CP012700">
    <property type="protein sequence ID" value="ALH82257.1"/>
    <property type="molecule type" value="Genomic_DNA"/>
</dbReference>
<organism evidence="2 3">
    <name type="scientific">Sphingopyxis macrogoltabida</name>
    <name type="common">Sphingomonas macrogoltabidus</name>
    <dbReference type="NCBI Taxonomy" id="33050"/>
    <lineage>
        <taxon>Bacteria</taxon>
        <taxon>Pseudomonadati</taxon>
        <taxon>Pseudomonadota</taxon>
        <taxon>Alphaproteobacteria</taxon>
        <taxon>Sphingomonadales</taxon>
        <taxon>Sphingomonadaceae</taxon>
        <taxon>Sphingopyxis</taxon>
    </lineage>
</organism>
<protein>
    <submittedName>
        <fullName evidence="2">Uncharacterized protein</fullName>
    </submittedName>
</protein>
<dbReference type="Proteomes" id="UP000058074">
    <property type="component" value="Chromosome"/>
</dbReference>
<dbReference type="RefSeq" id="WP_257719787.1">
    <property type="nucleotide sequence ID" value="NZ_CP012700.1"/>
</dbReference>
<proteinExistence type="predicted"/>
<feature type="transmembrane region" description="Helical" evidence="1">
    <location>
        <begin position="12"/>
        <end position="37"/>
    </location>
</feature>
<evidence type="ECO:0000256" key="1">
    <source>
        <dbReference type="SAM" id="Phobius"/>
    </source>
</evidence>
<evidence type="ECO:0000313" key="3">
    <source>
        <dbReference type="Proteomes" id="UP000058074"/>
    </source>
</evidence>
<dbReference type="PATRIC" id="fig|33050.5.peg.3826"/>
<reference evidence="2 3" key="1">
    <citation type="journal article" date="2015" name="Genome Announc.">
        <title>Complete Genome Sequence of Polypropylene Glycol- and Polyethylene Glycol-Degrading Sphingopyxis macrogoltabida Strain EY-1.</title>
        <authorList>
            <person name="Ohtsubo Y."/>
            <person name="Nagata Y."/>
            <person name="Numata M."/>
            <person name="Tsuchikane K."/>
            <person name="Hosoyama A."/>
            <person name="Yamazoe A."/>
            <person name="Tsuda M."/>
            <person name="Fujita N."/>
            <person name="Kawai F."/>
        </authorList>
    </citation>
    <scope>NUCLEOTIDE SEQUENCE [LARGE SCALE GENOMIC DNA]</scope>
    <source>
        <strain evidence="2 3">EY-1</strain>
    </source>
</reference>
<keyword evidence="1" id="KW-0812">Transmembrane</keyword>
<name>A0A0N9UZ30_SPHMC</name>
<keyword evidence="1" id="KW-0472">Membrane</keyword>